<keyword evidence="5" id="KW-1185">Reference proteome</keyword>
<name>A0ABP9ARK5_9PSEU</name>
<evidence type="ECO:0000313" key="4">
    <source>
        <dbReference type="EMBL" id="GAA4784130.1"/>
    </source>
</evidence>
<dbReference type="EMBL" id="BAABHO010000010">
    <property type="protein sequence ID" value="GAA4784130.1"/>
    <property type="molecule type" value="Genomic_DNA"/>
</dbReference>
<dbReference type="InterPro" id="IPR036291">
    <property type="entry name" value="NAD(P)-bd_dom_sf"/>
</dbReference>
<dbReference type="RefSeq" id="WP_345413005.1">
    <property type="nucleotide sequence ID" value="NZ_BAABHO010000010.1"/>
</dbReference>
<dbReference type="Gene3D" id="3.90.180.10">
    <property type="entry name" value="Medium-chain alcohol dehydrogenases, catalytic domain"/>
    <property type="match status" value="1"/>
</dbReference>
<comment type="caution">
    <text evidence="4">The sequence shown here is derived from an EMBL/GenBank/DDBJ whole genome shotgun (WGS) entry which is preliminary data.</text>
</comment>
<evidence type="ECO:0000256" key="2">
    <source>
        <dbReference type="ARBA" id="ARBA00023002"/>
    </source>
</evidence>
<dbReference type="SUPFAM" id="SSF50129">
    <property type="entry name" value="GroES-like"/>
    <property type="match status" value="1"/>
</dbReference>
<keyword evidence="2" id="KW-0560">Oxidoreductase</keyword>
<dbReference type="PANTHER" id="PTHR48106">
    <property type="entry name" value="QUINONE OXIDOREDUCTASE PIG3-RELATED"/>
    <property type="match status" value="1"/>
</dbReference>
<evidence type="ECO:0000256" key="1">
    <source>
        <dbReference type="ARBA" id="ARBA00022857"/>
    </source>
</evidence>
<accession>A0ABP9ARK5</accession>
<evidence type="ECO:0000259" key="3">
    <source>
        <dbReference type="SMART" id="SM00829"/>
    </source>
</evidence>
<organism evidence="4 5">
    <name type="scientific">Actinomycetospora chlora</name>
    <dbReference type="NCBI Taxonomy" id="663608"/>
    <lineage>
        <taxon>Bacteria</taxon>
        <taxon>Bacillati</taxon>
        <taxon>Actinomycetota</taxon>
        <taxon>Actinomycetes</taxon>
        <taxon>Pseudonocardiales</taxon>
        <taxon>Pseudonocardiaceae</taxon>
        <taxon>Actinomycetospora</taxon>
    </lineage>
</organism>
<sequence length="315" mass="32345">MREVLVEEFGGPEVLRAASRPDPEPGAGEAVVDVTAADVMFLDTLLRSGWGEGFFPVRPPYVPGSGVAGRADGRRVVADTKQDVGGAEIPVGGYASRAVVPVSELIPIPDALDDQQAVALLHDGPTLQSLLGAVAARPGERVLVAAAAGGAGVLLVQELVRRGVHVVAAARGAAKTALLRSLGASEVVDYGTASWAGHVGPVDAVLDGAGAALGREAFGLVADGGRFVSYGTAGGEFAAPDPAEAARRRVTVVGLTDLPRLDRTRRRALVERTLAEAAEGRYRPIIGQTFPLDRAADAHAAIAARETVGKTLLVP</sequence>
<keyword evidence="1" id="KW-0521">NADP</keyword>
<feature type="domain" description="Enoyl reductase (ER)" evidence="3">
    <location>
        <begin position="10"/>
        <end position="313"/>
    </location>
</feature>
<dbReference type="InterPro" id="IPR011032">
    <property type="entry name" value="GroES-like_sf"/>
</dbReference>
<dbReference type="InterPro" id="IPR020843">
    <property type="entry name" value="ER"/>
</dbReference>
<evidence type="ECO:0000313" key="5">
    <source>
        <dbReference type="Proteomes" id="UP001500928"/>
    </source>
</evidence>
<dbReference type="Pfam" id="PF13602">
    <property type="entry name" value="ADH_zinc_N_2"/>
    <property type="match status" value="1"/>
</dbReference>
<dbReference type="Proteomes" id="UP001500928">
    <property type="component" value="Unassembled WGS sequence"/>
</dbReference>
<proteinExistence type="predicted"/>
<dbReference type="Gene3D" id="3.40.50.720">
    <property type="entry name" value="NAD(P)-binding Rossmann-like Domain"/>
    <property type="match status" value="1"/>
</dbReference>
<dbReference type="SUPFAM" id="SSF51735">
    <property type="entry name" value="NAD(P)-binding Rossmann-fold domains"/>
    <property type="match status" value="1"/>
</dbReference>
<reference evidence="5" key="1">
    <citation type="journal article" date="2019" name="Int. J. Syst. Evol. Microbiol.">
        <title>The Global Catalogue of Microorganisms (GCM) 10K type strain sequencing project: providing services to taxonomists for standard genome sequencing and annotation.</title>
        <authorList>
            <consortium name="The Broad Institute Genomics Platform"/>
            <consortium name="The Broad Institute Genome Sequencing Center for Infectious Disease"/>
            <person name="Wu L."/>
            <person name="Ma J."/>
        </authorList>
    </citation>
    <scope>NUCLEOTIDE SEQUENCE [LARGE SCALE GENOMIC DNA]</scope>
    <source>
        <strain evidence="5">JCM 17979</strain>
    </source>
</reference>
<gene>
    <name evidence="4" type="ORF">GCM10023200_17140</name>
</gene>
<dbReference type="PANTHER" id="PTHR48106:SF13">
    <property type="entry name" value="QUINONE OXIDOREDUCTASE-RELATED"/>
    <property type="match status" value="1"/>
</dbReference>
<protein>
    <submittedName>
        <fullName evidence="4">Zinc-binding dehydrogenase</fullName>
    </submittedName>
</protein>
<dbReference type="SMART" id="SM00829">
    <property type="entry name" value="PKS_ER"/>
    <property type="match status" value="1"/>
</dbReference>